<proteinExistence type="predicted"/>
<evidence type="ECO:0000313" key="1">
    <source>
        <dbReference type="EMBL" id="KAK0637006.1"/>
    </source>
</evidence>
<sequence length="74" mass="7924">MLPLHDRARAPARLPSSMSEINVCETVTSHIITRAASSCASGSERVSLKLVARDATSETCLRSGKVRKVIAKVC</sequence>
<protein>
    <submittedName>
        <fullName evidence="1">Uncharacterized protein</fullName>
    </submittedName>
</protein>
<name>A0AA39XMY6_9PEZI</name>
<reference evidence="1" key="1">
    <citation type="submission" date="2023-06" db="EMBL/GenBank/DDBJ databases">
        <title>Genome-scale phylogeny and comparative genomics of the fungal order Sordariales.</title>
        <authorList>
            <consortium name="Lawrence Berkeley National Laboratory"/>
            <person name="Hensen N."/>
            <person name="Bonometti L."/>
            <person name="Westerberg I."/>
            <person name="Brannstrom I.O."/>
            <person name="Guillou S."/>
            <person name="Cros-Aarteil S."/>
            <person name="Calhoun S."/>
            <person name="Haridas S."/>
            <person name="Kuo A."/>
            <person name="Mondo S."/>
            <person name="Pangilinan J."/>
            <person name="Riley R."/>
            <person name="LaButti K."/>
            <person name="Andreopoulos B."/>
            <person name="Lipzen A."/>
            <person name="Chen C."/>
            <person name="Yanf M."/>
            <person name="Daum C."/>
            <person name="Ng V."/>
            <person name="Clum A."/>
            <person name="Steindorff A."/>
            <person name="Ohm R."/>
            <person name="Martin F."/>
            <person name="Silar P."/>
            <person name="Natvig D."/>
            <person name="Lalanne C."/>
            <person name="Gautier V."/>
            <person name="Ament-velasquez S.L."/>
            <person name="Kruys A."/>
            <person name="Hutchinson M.I."/>
            <person name="Powell A.J."/>
            <person name="Barry K."/>
            <person name="Miller A.N."/>
            <person name="Grigoriev I.V."/>
            <person name="Debuchy R."/>
            <person name="Gladieux P."/>
            <person name="Thoren M.H."/>
            <person name="Johannesson H."/>
        </authorList>
    </citation>
    <scope>NUCLEOTIDE SEQUENCE</scope>
    <source>
        <strain evidence="1">SMH3391-2</strain>
    </source>
</reference>
<evidence type="ECO:0000313" key="2">
    <source>
        <dbReference type="Proteomes" id="UP001174934"/>
    </source>
</evidence>
<gene>
    <name evidence="1" type="ORF">B0T17DRAFT_96762</name>
</gene>
<organism evidence="1 2">
    <name type="scientific">Bombardia bombarda</name>
    <dbReference type="NCBI Taxonomy" id="252184"/>
    <lineage>
        <taxon>Eukaryota</taxon>
        <taxon>Fungi</taxon>
        <taxon>Dikarya</taxon>
        <taxon>Ascomycota</taxon>
        <taxon>Pezizomycotina</taxon>
        <taxon>Sordariomycetes</taxon>
        <taxon>Sordariomycetidae</taxon>
        <taxon>Sordariales</taxon>
        <taxon>Lasiosphaeriaceae</taxon>
        <taxon>Bombardia</taxon>
    </lineage>
</organism>
<keyword evidence="2" id="KW-1185">Reference proteome</keyword>
<dbReference type="Proteomes" id="UP001174934">
    <property type="component" value="Unassembled WGS sequence"/>
</dbReference>
<accession>A0AA39XMY6</accession>
<dbReference type="AlphaFoldDB" id="A0AA39XMY6"/>
<comment type="caution">
    <text evidence="1">The sequence shown here is derived from an EMBL/GenBank/DDBJ whole genome shotgun (WGS) entry which is preliminary data.</text>
</comment>
<dbReference type="EMBL" id="JAULSR010000001">
    <property type="protein sequence ID" value="KAK0637006.1"/>
    <property type="molecule type" value="Genomic_DNA"/>
</dbReference>